<dbReference type="InParanoid" id="A0A409XU03"/>
<evidence type="ECO:0000313" key="3">
    <source>
        <dbReference type="Proteomes" id="UP000283269"/>
    </source>
</evidence>
<dbReference type="Proteomes" id="UP000283269">
    <property type="component" value="Unassembled WGS sequence"/>
</dbReference>
<keyword evidence="3" id="KW-1185">Reference proteome</keyword>
<sequence>MITLPSSPFSLASLHFPLGFLYIVTLIFSHRTYNLSTAFVILKAALYLSIPFLHDEIQARIVQEMMHALFHAFIMFNEYESLTGGKWGTGRCRYHQFRTEQDLKNPVLECEACRSLVGIFGVCVPTSEDLGLDSEGRWEEDDAHECVLTSHCGGACAGEVGDQYRCMSGPRKPIDELLVKDSEKCFGAEEWMEIMENNGVRFEDGERVEWGLM</sequence>
<proteinExistence type="predicted"/>
<name>A0A409XU03_PSICY</name>
<dbReference type="STRING" id="93625.A0A409XU03"/>
<dbReference type="EMBL" id="NHYD01000400">
    <property type="protein sequence ID" value="PPQ94293.1"/>
    <property type="molecule type" value="Genomic_DNA"/>
</dbReference>
<evidence type="ECO:0000256" key="1">
    <source>
        <dbReference type="SAM" id="Phobius"/>
    </source>
</evidence>
<dbReference type="OrthoDB" id="2130750at2759"/>
<feature type="transmembrane region" description="Helical" evidence="1">
    <location>
        <begin position="6"/>
        <end position="28"/>
    </location>
</feature>
<keyword evidence="1" id="KW-0812">Transmembrane</keyword>
<accession>A0A409XU03</accession>
<organism evidence="2 3">
    <name type="scientific">Psilocybe cyanescens</name>
    <dbReference type="NCBI Taxonomy" id="93625"/>
    <lineage>
        <taxon>Eukaryota</taxon>
        <taxon>Fungi</taxon>
        <taxon>Dikarya</taxon>
        <taxon>Basidiomycota</taxon>
        <taxon>Agaricomycotina</taxon>
        <taxon>Agaricomycetes</taxon>
        <taxon>Agaricomycetidae</taxon>
        <taxon>Agaricales</taxon>
        <taxon>Agaricineae</taxon>
        <taxon>Strophariaceae</taxon>
        <taxon>Psilocybe</taxon>
    </lineage>
</organism>
<dbReference type="AlphaFoldDB" id="A0A409XU03"/>
<comment type="caution">
    <text evidence="2">The sequence shown here is derived from an EMBL/GenBank/DDBJ whole genome shotgun (WGS) entry which is preliminary data.</text>
</comment>
<keyword evidence="1" id="KW-0472">Membrane</keyword>
<keyword evidence="1" id="KW-1133">Transmembrane helix</keyword>
<reference evidence="2 3" key="1">
    <citation type="journal article" date="2018" name="Evol. Lett.">
        <title>Horizontal gene cluster transfer increased hallucinogenic mushroom diversity.</title>
        <authorList>
            <person name="Reynolds H.T."/>
            <person name="Vijayakumar V."/>
            <person name="Gluck-Thaler E."/>
            <person name="Korotkin H.B."/>
            <person name="Matheny P.B."/>
            <person name="Slot J.C."/>
        </authorList>
    </citation>
    <scope>NUCLEOTIDE SEQUENCE [LARGE SCALE GENOMIC DNA]</scope>
    <source>
        <strain evidence="2 3">2631</strain>
    </source>
</reference>
<evidence type="ECO:0000313" key="2">
    <source>
        <dbReference type="EMBL" id="PPQ94293.1"/>
    </source>
</evidence>
<gene>
    <name evidence="2" type="ORF">CVT25_004949</name>
</gene>
<protein>
    <submittedName>
        <fullName evidence="2">Uncharacterized protein</fullName>
    </submittedName>
</protein>